<feature type="compositionally biased region" description="Low complexity" evidence="1">
    <location>
        <begin position="235"/>
        <end position="248"/>
    </location>
</feature>
<feature type="region of interest" description="Disordered" evidence="1">
    <location>
        <begin position="393"/>
        <end position="459"/>
    </location>
</feature>
<feature type="compositionally biased region" description="Low complexity" evidence="1">
    <location>
        <begin position="511"/>
        <end position="523"/>
    </location>
</feature>
<protein>
    <submittedName>
        <fullName evidence="2">Uncharacterized protein</fullName>
    </submittedName>
</protein>
<feature type="compositionally biased region" description="Basic and acidic residues" evidence="1">
    <location>
        <begin position="1057"/>
        <end position="1076"/>
    </location>
</feature>
<feature type="compositionally biased region" description="Polar residues" evidence="1">
    <location>
        <begin position="217"/>
        <end position="229"/>
    </location>
</feature>
<reference evidence="2" key="1">
    <citation type="submission" date="2020-11" db="EMBL/GenBank/DDBJ databases">
        <authorList>
            <consortium name="DOE Joint Genome Institute"/>
            <person name="Ahrendt S."/>
            <person name="Riley R."/>
            <person name="Andreopoulos W."/>
            <person name="Labutti K."/>
            <person name="Pangilinan J."/>
            <person name="Ruiz-Duenas F.J."/>
            <person name="Barrasa J.M."/>
            <person name="Sanchez-Garcia M."/>
            <person name="Camarero S."/>
            <person name="Miyauchi S."/>
            <person name="Serrano A."/>
            <person name="Linde D."/>
            <person name="Babiker R."/>
            <person name="Drula E."/>
            <person name="Ayuso-Fernandez I."/>
            <person name="Pacheco R."/>
            <person name="Padilla G."/>
            <person name="Ferreira P."/>
            <person name="Barriuso J."/>
            <person name="Kellner H."/>
            <person name="Castanera R."/>
            <person name="Alfaro M."/>
            <person name="Ramirez L."/>
            <person name="Pisabarro A.G."/>
            <person name="Kuo A."/>
            <person name="Tritt A."/>
            <person name="Lipzen A."/>
            <person name="He G."/>
            <person name="Yan M."/>
            <person name="Ng V."/>
            <person name="Cullen D."/>
            <person name="Martin F."/>
            <person name="Rosso M.-N."/>
            <person name="Henrissat B."/>
            <person name="Hibbett D."/>
            <person name="Martinez A.T."/>
            <person name="Grigoriev I.V."/>
        </authorList>
    </citation>
    <scope>NUCLEOTIDE SEQUENCE</scope>
    <source>
        <strain evidence="2">AH 40177</strain>
    </source>
</reference>
<feature type="compositionally biased region" description="Polar residues" evidence="1">
    <location>
        <begin position="994"/>
        <end position="1003"/>
    </location>
</feature>
<feature type="region of interest" description="Disordered" evidence="1">
    <location>
        <begin position="621"/>
        <end position="689"/>
    </location>
</feature>
<name>A0A9P5Q0G1_9AGAR</name>
<evidence type="ECO:0000313" key="3">
    <source>
        <dbReference type="Proteomes" id="UP000772434"/>
    </source>
</evidence>
<dbReference type="OrthoDB" id="3065241at2759"/>
<feature type="compositionally biased region" description="Basic residues" evidence="1">
    <location>
        <begin position="1084"/>
        <end position="1093"/>
    </location>
</feature>
<feature type="compositionally biased region" description="Polar residues" evidence="1">
    <location>
        <begin position="1"/>
        <end position="52"/>
    </location>
</feature>
<feature type="compositionally biased region" description="Polar residues" evidence="1">
    <location>
        <begin position="499"/>
        <end position="509"/>
    </location>
</feature>
<feature type="compositionally biased region" description="Polar residues" evidence="1">
    <location>
        <begin position="281"/>
        <end position="314"/>
    </location>
</feature>
<feature type="region of interest" description="Disordered" evidence="1">
    <location>
        <begin position="729"/>
        <end position="885"/>
    </location>
</feature>
<evidence type="ECO:0000313" key="2">
    <source>
        <dbReference type="EMBL" id="KAF9071832.1"/>
    </source>
</evidence>
<sequence>MTLSVSGLYSPSLEKNTSEFLGSNSPTPSPTTYKYSSESGIQGHSQSYSPGAQESADNRTTTAPNEFPIFHQQSPPPSALMSSKLGAEAVAGRPRGQSASARPTLRLHIANPTEPLPSEQNMAQEQAMRYALQTLQAKAQTANTGSTSPIRKRGETFSGFPRSNIRVATSNLTFLPPLHNTPNTSSSGSNSNPSSASAANPITKQPYRASPLVGPHTDSSASTAPTSVFSEEYYSSTASVSTASTPATQESVPEFVRTRRPLPVPPPPSAIGSATIPAISTIPSQVMSPMTSSISPQRPITPSTANHRNRQLQTAHGHEKLSAELKINTDLSNPISADLVGGRQGKQLLEEDAPPNSPDEEEVEEEIPYELRSEKWKGKQKMRDSLYNMSIPQFSSPSAPVVLASTPYRSDTDHRETGLPPSLSGTLSNRPSRASIASSHSSTRSIGVNEGGVSKWKGKGKEVLRTLSISSISSLEREASGGVPQSVRGRGKEVKKSDSMSSFANTFQAESPASSFSASPVAPHTSSASLALASHPSVLIPGYQPGPRIASPRPMRDMGRSSSPRAMWSPTPPRSLHVDQSFPLHGQSIASPATSPVIPAPAPKLPPKDVRYQHLQPLMFTQADDPDEEGRRPFNDVNTAYLSPSMTNSPADRPVDTGFGYAEPGYEDDERVYVDDGYDDPVYGDVGEDLDQEYGLGVSASGQLVHGSGAGMVGAPSAAASVSVLGHVSSSHSGITSSRVSLARESGRSPSPMRYARRRSLSEDDDDETPESNGIPVTDLTSSARPQVKVRSGSLPGHESFHGKNIPPSPVTSVSTTTQILSSLNPQSTVRSSPSTSPPDDRRGRRIARSPEHFDPTEILGEELEMSFSKNPSPTRHHPRKGIYSGSLAVLAEDKVYVRGKWRMRSPSPGMSPISPEDAKSGPSQSRATPGGIRRYASEESLLSTGVTSSEIDCAKTENSHSSGGGFAPLRSRGFEEFNLAPDLNITAKRFAERTSTPESFDSASHKNGAGSSGRHTPVLRGPGTKPDHADDFGFDVGWKPGTEVGRKAKGAQAKEPSTEGSREHEGGKRGGERSTTRTPAKLEKRRTAKRRGSAGGDSKVQRSDTGPSRRQTHVPQPPEHISYDLWVEQGMDQMSAAVKGKKTVSKI</sequence>
<feature type="region of interest" description="Disordered" evidence="1">
    <location>
        <begin position="474"/>
        <end position="523"/>
    </location>
</feature>
<accession>A0A9P5Q0G1</accession>
<feature type="compositionally biased region" description="Low complexity" evidence="1">
    <location>
        <begin position="432"/>
        <end position="446"/>
    </location>
</feature>
<feature type="compositionally biased region" description="Basic and acidic residues" evidence="1">
    <location>
        <begin position="839"/>
        <end position="856"/>
    </location>
</feature>
<feature type="region of interest" description="Disordered" evidence="1">
    <location>
        <begin position="542"/>
        <end position="608"/>
    </location>
</feature>
<feature type="region of interest" description="Disordered" evidence="1">
    <location>
        <begin position="333"/>
        <end position="368"/>
    </location>
</feature>
<feature type="region of interest" description="Disordered" evidence="1">
    <location>
        <begin position="903"/>
        <end position="933"/>
    </location>
</feature>
<dbReference type="AlphaFoldDB" id="A0A9P5Q0G1"/>
<dbReference type="EMBL" id="JADNRY010000029">
    <property type="protein sequence ID" value="KAF9071832.1"/>
    <property type="molecule type" value="Genomic_DNA"/>
</dbReference>
<keyword evidence="3" id="KW-1185">Reference proteome</keyword>
<proteinExistence type="predicted"/>
<feature type="compositionally biased region" description="Polar residues" evidence="1">
    <location>
        <begin position="636"/>
        <end position="650"/>
    </location>
</feature>
<organism evidence="2 3">
    <name type="scientific">Rhodocollybia butyracea</name>
    <dbReference type="NCBI Taxonomy" id="206335"/>
    <lineage>
        <taxon>Eukaryota</taxon>
        <taxon>Fungi</taxon>
        <taxon>Dikarya</taxon>
        <taxon>Basidiomycota</taxon>
        <taxon>Agaricomycotina</taxon>
        <taxon>Agaricomycetes</taxon>
        <taxon>Agaricomycetidae</taxon>
        <taxon>Agaricales</taxon>
        <taxon>Marasmiineae</taxon>
        <taxon>Omphalotaceae</taxon>
        <taxon>Rhodocollybia</taxon>
    </lineage>
</organism>
<feature type="region of interest" description="Disordered" evidence="1">
    <location>
        <begin position="1"/>
        <end position="121"/>
    </location>
</feature>
<comment type="caution">
    <text evidence="2">The sequence shown here is derived from an EMBL/GenBank/DDBJ whole genome shotgun (WGS) entry which is preliminary data.</text>
</comment>
<feature type="compositionally biased region" description="Low complexity" evidence="1">
    <location>
        <begin position="180"/>
        <end position="201"/>
    </location>
</feature>
<dbReference type="Proteomes" id="UP000772434">
    <property type="component" value="Unassembled WGS sequence"/>
</dbReference>
<feature type="compositionally biased region" description="Acidic residues" evidence="1">
    <location>
        <begin position="350"/>
        <end position="368"/>
    </location>
</feature>
<evidence type="ECO:0000256" key="1">
    <source>
        <dbReference type="SAM" id="MobiDB-lite"/>
    </source>
</evidence>
<feature type="region of interest" description="Disordered" evidence="1">
    <location>
        <begin position="989"/>
        <end position="1124"/>
    </location>
</feature>
<feature type="compositionally biased region" description="Low complexity" evidence="1">
    <location>
        <begin position="729"/>
        <end position="741"/>
    </location>
</feature>
<feature type="region of interest" description="Disordered" evidence="1">
    <location>
        <begin position="137"/>
        <end position="321"/>
    </location>
</feature>
<gene>
    <name evidence="2" type="ORF">BDP27DRAFT_1446040</name>
</gene>